<keyword evidence="2" id="KW-0472">Membrane</keyword>
<evidence type="ECO:0000259" key="3">
    <source>
        <dbReference type="Pfam" id="PF07786"/>
    </source>
</evidence>
<feature type="transmembrane region" description="Helical" evidence="2">
    <location>
        <begin position="150"/>
        <end position="169"/>
    </location>
</feature>
<keyword evidence="2" id="KW-1133">Transmembrane helix</keyword>
<proteinExistence type="predicted"/>
<dbReference type="Proteomes" id="UP000030466">
    <property type="component" value="Unassembled WGS sequence"/>
</dbReference>
<dbReference type="AlphaFoldDB" id="A0A0A6VQV6"/>
<evidence type="ECO:0000313" key="5">
    <source>
        <dbReference type="Proteomes" id="UP000030466"/>
    </source>
</evidence>
<dbReference type="EMBL" id="JSUH01000013">
    <property type="protein sequence ID" value="KHD96733.1"/>
    <property type="molecule type" value="Genomic_DNA"/>
</dbReference>
<feature type="region of interest" description="Disordered" evidence="1">
    <location>
        <begin position="398"/>
        <end position="418"/>
    </location>
</feature>
<comment type="caution">
    <text evidence="4">The sequence shown here is derived from an EMBL/GenBank/DDBJ whole genome shotgun (WGS) entry which is preliminary data.</text>
</comment>
<keyword evidence="5" id="KW-1185">Reference proteome</keyword>
<dbReference type="Pfam" id="PF07786">
    <property type="entry name" value="HGSNAT_cat"/>
    <property type="match status" value="1"/>
</dbReference>
<feature type="transmembrane region" description="Helical" evidence="2">
    <location>
        <begin position="26"/>
        <end position="46"/>
    </location>
</feature>
<feature type="transmembrane region" description="Helical" evidence="2">
    <location>
        <begin position="192"/>
        <end position="218"/>
    </location>
</feature>
<sequence length="418" mass="44449">MNDHPTRDRAAEATGGLDPRRSAGRLVAVDAARGLALVGLTAVHFLPQSYPDNDRPTLSWLLFAGDSAALFALLAGVGLAFSTGARRPRRGRDLTAARAGIAVRALLIMVIGLTVGYLMPADPPAVGILVHYGLFFLLALPFLGLRARTLLLCSGAFLLLGPLLIHWLGDVVPEHSAANPTFAHLVTEPVALFWQLTLTGTYPAVTYMAYLLAGLALGRLNLKSLRLQSRLLAAGLGLAALAKLVSWVLLYGMDGYNVLLYSIVSLTRADLDHLVVFGADGPLPTSSLWWQALSAPHTNTLLSVAWSLGVSTAVLGAFLLAGREFGKWLLPLTAMGAMTLSLYTGQLVLLATEVHYSSPLLWFAACLLVSALVALAWRHAFGRGPLERLVSAAAHATTRAVADRGTPRGPETPRRPLG</sequence>
<keyword evidence="2" id="KW-0812">Transmembrane</keyword>
<dbReference type="PANTHER" id="PTHR30590:SF2">
    <property type="entry name" value="INNER MEMBRANE PROTEIN"/>
    <property type="match status" value="1"/>
</dbReference>
<dbReference type="InterPro" id="IPR052529">
    <property type="entry name" value="Bact_Transport_Assoc"/>
</dbReference>
<accession>A0A0A6VQV6</accession>
<gene>
    <name evidence="4" type="ORF">GY22_14025</name>
</gene>
<feature type="transmembrane region" description="Helical" evidence="2">
    <location>
        <begin position="125"/>
        <end position="143"/>
    </location>
</feature>
<feature type="compositionally biased region" description="Basic and acidic residues" evidence="1">
    <location>
        <begin position="401"/>
        <end position="418"/>
    </location>
</feature>
<feature type="transmembrane region" description="Helical" evidence="2">
    <location>
        <begin position="101"/>
        <end position="119"/>
    </location>
</feature>
<feature type="transmembrane region" description="Helical" evidence="2">
    <location>
        <begin position="300"/>
        <end position="321"/>
    </location>
</feature>
<name>A0A0A6VQV6_KOCRO</name>
<evidence type="ECO:0000256" key="2">
    <source>
        <dbReference type="SAM" id="Phobius"/>
    </source>
</evidence>
<reference evidence="4 5" key="1">
    <citation type="journal article" date="2003" name="Int. J. Syst. Evol. Microbiol.">
        <title>Kocuria polaris sp. nov., an orange-pigmented psychrophilic bacterium isolated from an Antarctic cyanobacterial mat sample.</title>
        <authorList>
            <person name="Reddy G.S."/>
            <person name="Prakash J.S."/>
            <person name="Prabahar V."/>
            <person name="Matsumoto G.I."/>
            <person name="Stackebrandt E."/>
            <person name="Shivaji S."/>
        </authorList>
    </citation>
    <scope>NUCLEOTIDE SEQUENCE [LARGE SCALE GENOMIC DNA]</scope>
    <source>
        <strain evidence="4 5">CMS 76or</strain>
    </source>
</reference>
<feature type="domain" description="Heparan-alpha-glucosaminide N-acetyltransferase catalytic" evidence="3">
    <location>
        <begin position="25"/>
        <end position="227"/>
    </location>
</feature>
<evidence type="ECO:0000313" key="4">
    <source>
        <dbReference type="EMBL" id="KHD96733.1"/>
    </source>
</evidence>
<feature type="transmembrane region" description="Helical" evidence="2">
    <location>
        <begin position="360"/>
        <end position="377"/>
    </location>
</feature>
<dbReference type="InterPro" id="IPR012429">
    <property type="entry name" value="HGSNAT_cat"/>
</dbReference>
<organism evidence="4 5">
    <name type="scientific">Kocuria rosea subsp. polaris</name>
    <dbReference type="NCBI Taxonomy" id="136273"/>
    <lineage>
        <taxon>Bacteria</taxon>
        <taxon>Bacillati</taxon>
        <taxon>Actinomycetota</taxon>
        <taxon>Actinomycetes</taxon>
        <taxon>Micrococcales</taxon>
        <taxon>Micrococcaceae</taxon>
        <taxon>Kocuria</taxon>
    </lineage>
</organism>
<dbReference type="PANTHER" id="PTHR30590">
    <property type="entry name" value="INNER MEMBRANE PROTEIN"/>
    <property type="match status" value="1"/>
</dbReference>
<feature type="transmembrane region" description="Helical" evidence="2">
    <location>
        <begin position="58"/>
        <end position="81"/>
    </location>
</feature>
<dbReference type="RefSeq" id="WP_035928909.1">
    <property type="nucleotide sequence ID" value="NZ_JSUH01000013.1"/>
</dbReference>
<feature type="transmembrane region" description="Helical" evidence="2">
    <location>
        <begin position="230"/>
        <end position="250"/>
    </location>
</feature>
<dbReference type="OrthoDB" id="4883365at2"/>
<protein>
    <recommendedName>
        <fullName evidence="3">Heparan-alpha-glucosaminide N-acetyltransferase catalytic domain-containing protein</fullName>
    </recommendedName>
</protein>
<evidence type="ECO:0000256" key="1">
    <source>
        <dbReference type="SAM" id="MobiDB-lite"/>
    </source>
</evidence>
<feature type="transmembrane region" description="Helical" evidence="2">
    <location>
        <begin position="328"/>
        <end position="348"/>
    </location>
</feature>